<evidence type="ECO:0000313" key="4">
    <source>
        <dbReference type="Proteomes" id="UP001652680"/>
    </source>
</evidence>
<sequence>MDFFKPFEPLCEEESEEEHTPFNATFQYDILKKFMPHMRFQHMMDDKMVPLSKKLELALDKNIGPHAHVILNDTVYKCLVLVLRIYCRLFTNNLQFNDFVKFPQDAITNESFEMAYAWMTTDGIYCPRNVLLDLLQAAKFLKCSPLAESVFDCLNDHKYFSELDAFACFLDALAKDNLPIADMMLKRVGKAFLVLVGTKEYQDLDVSSLCDLISSNGLNVQSEIEVFYSALVWLLSDYRKRRKYIGRVLSNVRFDMMHPAFLIQWVDNVEDFQRDLADEIRFSLNNAMITQQENFGEILMSNYFEHGERSWIRDPKCPYGKDLDSDGGCEVSTEMFLYYMQFIRKSHKSFLSRVVRVDYPVIEHAVYYEEDDPICEPSAAMPHTDDSEGDFNFTSEPSLFSHDEDTDEEDFDSSDTDDLDEDFGSSDTDESPDDIDVQDIDVQDIAYSILSVSDDTDSQDIASSIWSTSNDEVFTDIDFFSDPEIESDLKTYSFTDSSTDSLTDSSMDSDKESTADTVVESTSNLTVDSVTDPAIDSTLDSAGDSAVDSVGDSSVDSATDSTADLKTESLSSSVTETHDSLKSL</sequence>
<feature type="compositionally biased region" description="Low complexity" evidence="1">
    <location>
        <begin position="540"/>
        <end position="564"/>
    </location>
</feature>
<proteinExistence type="predicted"/>
<reference evidence="4" key="1">
    <citation type="journal article" date="2021" name="Elife">
        <title>Highly contiguous assemblies of 101 drosophilid genomes.</title>
        <authorList>
            <person name="Kim B.Y."/>
            <person name="Wang J.R."/>
            <person name="Miller D.E."/>
            <person name="Barmina O."/>
            <person name="Delaney E."/>
            <person name="Thompson A."/>
            <person name="Comeault A.A."/>
            <person name="Peede D."/>
            <person name="D'Agostino E.R."/>
            <person name="Pelaez J."/>
            <person name="Aguilar J.M."/>
            <person name="Haji D."/>
            <person name="Matsunaga T."/>
            <person name="Armstrong E.E."/>
            <person name="Zych M."/>
            <person name="Ogawa Y."/>
            <person name="Stamenkovic-Radak M."/>
            <person name="Jelic M."/>
            <person name="Veselinovic M.S."/>
            <person name="Tanaskovic M."/>
            <person name="Eric P."/>
            <person name="Gao J.J."/>
            <person name="Katoh T.K."/>
            <person name="Toda M.J."/>
            <person name="Watabe H."/>
            <person name="Watada M."/>
            <person name="Davis J.S."/>
            <person name="Moyle L.C."/>
            <person name="Manoli G."/>
            <person name="Bertolini E."/>
            <person name="Kostal V."/>
            <person name="Hawley R.S."/>
            <person name="Takahashi A."/>
            <person name="Jones C.D."/>
            <person name="Price D.K."/>
            <person name="Whiteman N."/>
            <person name="Kopp A."/>
            <person name="Matute D.R."/>
            <person name="Petrov D.A."/>
        </authorList>
    </citation>
    <scope>NUCLEOTIDE SEQUENCE [LARGE SCALE GENOMIC DNA]</scope>
</reference>
<dbReference type="InterPro" id="IPR011333">
    <property type="entry name" value="SKP1/BTB/POZ_sf"/>
</dbReference>
<feature type="region of interest" description="Disordered" evidence="1">
    <location>
        <begin position="491"/>
        <end position="584"/>
    </location>
</feature>
<dbReference type="SMART" id="SM00875">
    <property type="entry name" value="BACK"/>
    <property type="match status" value="1"/>
</dbReference>
<dbReference type="SUPFAM" id="SSF54695">
    <property type="entry name" value="POZ domain"/>
    <property type="match status" value="1"/>
</dbReference>
<organism evidence="3 4">
    <name type="scientific">Drosophila rhopaloa</name>
    <name type="common">Fruit fly</name>
    <dbReference type="NCBI Taxonomy" id="1041015"/>
    <lineage>
        <taxon>Eukaryota</taxon>
        <taxon>Metazoa</taxon>
        <taxon>Ecdysozoa</taxon>
        <taxon>Arthropoda</taxon>
        <taxon>Hexapoda</taxon>
        <taxon>Insecta</taxon>
        <taxon>Pterygota</taxon>
        <taxon>Neoptera</taxon>
        <taxon>Endopterygota</taxon>
        <taxon>Diptera</taxon>
        <taxon>Brachycera</taxon>
        <taxon>Muscomorpha</taxon>
        <taxon>Ephydroidea</taxon>
        <taxon>Drosophilidae</taxon>
        <taxon>Drosophila</taxon>
        <taxon>Sophophora</taxon>
    </lineage>
</organism>
<reference evidence="3" key="2">
    <citation type="submission" date="2025-05" db="UniProtKB">
        <authorList>
            <consortium name="EnsemblMetazoa"/>
        </authorList>
    </citation>
    <scope>IDENTIFICATION</scope>
</reference>
<feature type="compositionally biased region" description="Acidic residues" evidence="1">
    <location>
        <begin position="404"/>
        <end position="440"/>
    </location>
</feature>
<feature type="region of interest" description="Disordered" evidence="1">
    <location>
        <begin position="377"/>
        <end position="440"/>
    </location>
</feature>
<dbReference type="InterPro" id="IPR011705">
    <property type="entry name" value="BACK"/>
</dbReference>
<feature type="compositionally biased region" description="Polar residues" evidence="1">
    <location>
        <begin position="515"/>
        <end position="529"/>
    </location>
</feature>
<dbReference type="EnsemblMetazoa" id="XM_017121722.2">
    <property type="protein sequence ID" value="XP_016977211.2"/>
    <property type="gene ID" value="LOC108043157"/>
</dbReference>
<dbReference type="GeneID" id="108043157"/>
<evidence type="ECO:0000256" key="1">
    <source>
        <dbReference type="SAM" id="MobiDB-lite"/>
    </source>
</evidence>
<dbReference type="Proteomes" id="UP001652680">
    <property type="component" value="Unassembled WGS sequence"/>
</dbReference>
<keyword evidence="4" id="KW-1185">Reference proteome</keyword>
<name>A0ABM5HAL7_DRORH</name>
<dbReference type="Pfam" id="PF07707">
    <property type="entry name" value="BACK"/>
    <property type="match status" value="1"/>
</dbReference>
<dbReference type="Gene3D" id="1.25.40.420">
    <property type="match status" value="1"/>
</dbReference>
<dbReference type="PANTHER" id="PTHR22667:SF0">
    <property type="entry name" value="AT01380P-RELATED"/>
    <property type="match status" value="1"/>
</dbReference>
<protein>
    <recommendedName>
        <fullName evidence="2">BACK domain-containing protein</fullName>
    </recommendedName>
</protein>
<dbReference type="RefSeq" id="XP_016977211.2">
    <property type="nucleotide sequence ID" value="XM_017121722.2"/>
</dbReference>
<dbReference type="PANTHER" id="PTHR22667">
    <property type="entry name" value="AT01380P-RELATED"/>
    <property type="match status" value="1"/>
</dbReference>
<evidence type="ECO:0000259" key="2">
    <source>
        <dbReference type="SMART" id="SM00875"/>
    </source>
</evidence>
<feature type="domain" description="BACK" evidence="2">
    <location>
        <begin position="168"/>
        <end position="267"/>
    </location>
</feature>
<evidence type="ECO:0000313" key="3">
    <source>
        <dbReference type="EnsemblMetazoa" id="XP_016977211.2"/>
    </source>
</evidence>
<feature type="compositionally biased region" description="Low complexity" evidence="1">
    <location>
        <begin position="491"/>
        <end position="506"/>
    </location>
</feature>
<accession>A0ABM5HAL7</accession>